<dbReference type="EMBL" id="CAJHIT010000002">
    <property type="protein sequence ID" value="CAD6500031.1"/>
    <property type="molecule type" value="Genomic_DNA"/>
</dbReference>
<evidence type="ECO:0000313" key="2">
    <source>
        <dbReference type="EMBL" id="CAD6500033.1"/>
    </source>
</evidence>
<organism evidence="1 5">
    <name type="scientific">Blumeria graminis f. sp. triticale</name>
    <dbReference type="NCBI Taxonomy" id="1689686"/>
    <lineage>
        <taxon>Eukaryota</taxon>
        <taxon>Fungi</taxon>
        <taxon>Dikarya</taxon>
        <taxon>Ascomycota</taxon>
        <taxon>Pezizomycotina</taxon>
        <taxon>Leotiomycetes</taxon>
        <taxon>Erysiphales</taxon>
        <taxon>Erysiphaceae</taxon>
        <taxon>Blumeria</taxon>
    </lineage>
</organism>
<dbReference type="EMBL" id="CAJHIT010000002">
    <property type="protein sequence ID" value="CAD6500035.1"/>
    <property type="molecule type" value="Genomic_DNA"/>
</dbReference>
<dbReference type="EMBL" id="CAJHIT010000002">
    <property type="protein sequence ID" value="CAD6500038.1"/>
    <property type="molecule type" value="Genomic_DNA"/>
</dbReference>
<name>A0A9W4GCU1_BLUGR</name>
<dbReference type="AlphaFoldDB" id="A0A9W4GCU1"/>
<proteinExistence type="predicted"/>
<protein>
    <submittedName>
        <fullName evidence="1">BgTH12-04136</fullName>
    </submittedName>
    <submittedName>
        <fullName evidence="2">BgTH12-04138</fullName>
    </submittedName>
    <submittedName>
        <fullName evidence="3">BgTH12-04140</fullName>
    </submittedName>
    <submittedName>
        <fullName evidence="4">BgTH12-04143</fullName>
    </submittedName>
</protein>
<accession>A0A9W4GCU1</accession>
<sequence length="83" mass="9708">MDCVPIVEIKAIKYLHAPIFFLAQIKAYSQSNQVWNLRTQSPITMKKYLDQTNFTILLYLSTINPKFTLLTWGMKKPSQSHLF</sequence>
<evidence type="ECO:0000313" key="4">
    <source>
        <dbReference type="EMBL" id="CAD6500038.1"/>
    </source>
</evidence>
<evidence type="ECO:0000313" key="5">
    <source>
        <dbReference type="Proteomes" id="UP000683417"/>
    </source>
</evidence>
<comment type="caution">
    <text evidence="1">The sequence shown here is derived from an EMBL/GenBank/DDBJ whole genome shotgun (WGS) entry which is preliminary data.</text>
</comment>
<dbReference type="Proteomes" id="UP000683417">
    <property type="component" value="Unassembled WGS sequence"/>
</dbReference>
<evidence type="ECO:0000313" key="3">
    <source>
        <dbReference type="EMBL" id="CAD6500035.1"/>
    </source>
</evidence>
<evidence type="ECO:0000313" key="1">
    <source>
        <dbReference type="EMBL" id="CAD6500031.1"/>
    </source>
</evidence>
<reference evidence="1" key="1">
    <citation type="submission" date="2020-10" db="EMBL/GenBank/DDBJ databases">
        <authorList>
            <person name="Muller C M."/>
        </authorList>
    </citation>
    <scope>NUCLEOTIDE SEQUENCE</scope>
    <source>
        <strain evidence="1">THUN-12</strain>
    </source>
</reference>
<dbReference type="EMBL" id="CAJHIT010000002">
    <property type="protein sequence ID" value="CAD6500033.1"/>
    <property type="molecule type" value="Genomic_DNA"/>
</dbReference>
<gene>
    <name evidence="1" type="ORF">BGTH12_LOCUS1389</name>
    <name evidence="2" type="ORF">BGTH12_LOCUS1391</name>
    <name evidence="3" type="ORF">BGTH12_LOCUS1393</name>
    <name evidence="4" type="ORF">BGTH12_LOCUS1396</name>
</gene>